<keyword evidence="3" id="KW-1185">Reference proteome</keyword>
<dbReference type="HOGENOM" id="CLU_027441_1_0_1"/>
<evidence type="ECO:0008006" key="4">
    <source>
        <dbReference type="Google" id="ProtNLM"/>
    </source>
</evidence>
<dbReference type="EMBL" id="JH795855">
    <property type="protein sequence ID" value="EJU06108.1"/>
    <property type="molecule type" value="Genomic_DNA"/>
</dbReference>
<keyword evidence="1" id="KW-1133">Transmembrane helix</keyword>
<feature type="transmembrane region" description="Helical" evidence="1">
    <location>
        <begin position="246"/>
        <end position="263"/>
    </location>
</feature>
<accession>M5GGU7</accession>
<dbReference type="RefSeq" id="XP_040633002.1">
    <property type="nucleotide sequence ID" value="XM_040774613.1"/>
</dbReference>
<name>M5GGU7_DACPD</name>
<dbReference type="STRING" id="1858805.M5GGU7"/>
<proteinExistence type="predicted"/>
<evidence type="ECO:0000256" key="1">
    <source>
        <dbReference type="SAM" id="Phobius"/>
    </source>
</evidence>
<keyword evidence="1" id="KW-0812">Transmembrane</keyword>
<feature type="transmembrane region" description="Helical" evidence="1">
    <location>
        <begin position="172"/>
        <end position="194"/>
    </location>
</feature>
<reference evidence="2 3" key="1">
    <citation type="journal article" date="2012" name="Science">
        <title>The Paleozoic origin of enzymatic lignin decomposition reconstructed from 31 fungal genomes.</title>
        <authorList>
            <person name="Floudas D."/>
            <person name="Binder M."/>
            <person name="Riley R."/>
            <person name="Barry K."/>
            <person name="Blanchette R.A."/>
            <person name="Henrissat B."/>
            <person name="Martinez A.T."/>
            <person name="Otillar R."/>
            <person name="Spatafora J.W."/>
            <person name="Yadav J.S."/>
            <person name="Aerts A."/>
            <person name="Benoit I."/>
            <person name="Boyd A."/>
            <person name="Carlson A."/>
            <person name="Copeland A."/>
            <person name="Coutinho P.M."/>
            <person name="de Vries R.P."/>
            <person name="Ferreira P."/>
            <person name="Findley K."/>
            <person name="Foster B."/>
            <person name="Gaskell J."/>
            <person name="Glotzer D."/>
            <person name="Gorecki P."/>
            <person name="Heitman J."/>
            <person name="Hesse C."/>
            <person name="Hori C."/>
            <person name="Igarashi K."/>
            <person name="Jurgens J.A."/>
            <person name="Kallen N."/>
            <person name="Kersten P."/>
            <person name="Kohler A."/>
            <person name="Kuees U."/>
            <person name="Kumar T.K.A."/>
            <person name="Kuo A."/>
            <person name="LaButti K."/>
            <person name="Larrondo L.F."/>
            <person name="Lindquist E."/>
            <person name="Ling A."/>
            <person name="Lombard V."/>
            <person name="Lucas S."/>
            <person name="Lundell T."/>
            <person name="Martin R."/>
            <person name="McLaughlin D.J."/>
            <person name="Morgenstern I."/>
            <person name="Morin E."/>
            <person name="Murat C."/>
            <person name="Nagy L.G."/>
            <person name="Nolan M."/>
            <person name="Ohm R.A."/>
            <person name="Patyshakuliyeva A."/>
            <person name="Rokas A."/>
            <person name="Ruiz-Duenas F.J."/>
            <person name="Sabat G."/>
            <person name="Salamov A."/>
            <person name="Samejima M."/>
            <person name="Schmutz J."/>
            <person name="Slot J.C."/>
            <person name="St John F."/>
            <person name="Stenlid J."/>
            <person name="Sun H."/>
            <person name="Sun S."/>
            <person name="Syed K."/>
            <person name="Tsang A."/>
            <person name="Wiebenga A."/>
            <person name="Young D."/>
            <person name="Pisabarro A."/>
            <person name="Eastwood D.C."/>
            <person name="Martin F."/>
            <person name="Cullen D."/>
            <person name="Grigoriev I.V."/>
            <person name="Hibbett D.S."/>
        </authorList>
    </citation>
    <scope>NUCLEOTIDE SEQUENCE [LARGE SCALE GENOMIC DNA]</scope>
    <source>
        <strain evidence="2 3">DJM-731 SS1</strain>
    </source>
</reference>
<evidence type="ECO:0000313" key="2">
    <source>
        <dbReference type="EMBL" id="EJU06108.1"/>
    </source>
</evidence>
<dbReference type="AlphaFoldDB" id="M5GGU7"/>
<evidence type="ECO:0000313" key="3">
    <source>
        <dbReference type="Proteomes" id="UP000030653"/>
    </source>
</evidence>
<dbReference type="OrthoDB" id="2603at2759"/>
<feature type="transmembrane region" description="Helical" evidence="1">
    <location>
        <begin position="12"/>
        <end position="37"/>
    </location>
</feature>
<feature type="transmembrane region" description="Helical" evidence="1">
    <location>
        <begin position="131"/>
        <end position="152"/>
    </location>
</feature>
<dbReference type="OMA" id="INTGHED"/>
<dbReference type="GeneID" id="63689675"/>
<organism evidence="2 3">
    <name type="scientific">Dacryopinax primogenitus (strain DJM 731)</name>
    <name type="common">Brown rot fungus</name>
    <dbReference type="NCBI Taxonomy" id="1858805"/>
    <lineage>
        <taxon>Eukaryota</taxon>
        <taxon>Fungi</taxon>
        <taxon>Dikarya</taxon>
        <taxon>Basidiomycota</taxon>
        <taxon>Agaricomycotina</taxon>
        <taxon>Dacrymycetes</taxon>
        <taxon>Dacrymycetales</taxon>
        <taxon>Dacrymycetaceae</taxon>
        <taxon>Dacryopinax</taxon>
    </lineage>
</organism>
<sequence length="272" mass="30249">VTYFPLWADCSFWVAAIFTAGSAVWVINGFLLFLPLVQPSVPVYSTAAGALAFVGGTLFEAGGWLMLVEATNTGHEQMFVGPLSSYLRWRRPSEEELLESQAHSGDEADEKHGASSKAKFVWFAKPMWRDIGYLASFIQFIAATIFWVSTIVGLPGVIPTLFTDPPVVITDIFFWTPQVLGGFGFVVSSLLLMIETQRAWYLPNPLSIGWQVGFWNLVGAVGFLLCGAWGYLSLDVPWENFESTCATFWGSWAFLIGSAIQLYETLWREEPE</sequence>
<feature type="transmembrane region" description="Helical" evidence="1">
    <location>
        <begin position="214"/>
        <end position="234"/>
    </location>
</feature>
<protein>
    <recommendedName>
        <fullName evidence="4">Integral membrane protein</fullName>
    </recommendedName>
</protein>
<gene>
    <name evidence="2" type="ORF">DACRYDRAFT_44907</name>
</gene>
<feature type="transmembrane region" description="Helical" evidence="1">
    <location>
        <begin position="43"/>
        <end position="68"/>
    </location>
</feature>
<feature type="non-terminal residue" evidence="2">
    <location>
        <position position="272"/>
    </location>
</feature>
<keyword evidence="1" id="KW-0472">Membrane</keyword>
<dbReference type="Proteomes" id="UP000030653">
    <property type="component" value="Unassembled WGS sequence"/>
</dbReference>